<evidence type="ECO:0000313" key="4">
    <source>
        <dbReference type="EMBL" id="KAJ7971602.1"/>
    </source>
</evidence>
<protein>
    <submittedName>
        <fullName evidence="4">mRNA-decapping enzyme-like protein</fullName>
    </submittedName>
</protein>
<name>A0AAD7VD85_QUISA</name>
<dbReference type="GO" id="GO:0000290">
    <property type="term" value="P:deadenylation-dependent decapping of nuclear-transcribed mRNA"/>
    <property type="evidence" value="ECO:0007669"/>
    <property type="project" value="InterPro"/>
</dbReference>
<accession>A0AAD7VD85</accession>
<evidence type="ECO:0000256" key="3">
    <source>
        <dbReference type="ARBA" id="ARBA00022490"/>
    </source>
</evidence>
<evidence type="ECO:0000256" key="1">
    <source>
        <dbReference type="ARBA" id="ARBA00004496"/>
    </source>
</evidence>
<dbReference type="InterPro" id="IPR011993">
    <property type="entry name" value="PH-like_dom_sf"/>
</dbReference>
<dbReference type="EMBL" id="JARAOO010000004">
    <property type="protein sequence ID" value="KAJ7971602.1"/>
    <property type="molecule type" value="Genomic_DNA"/>
</dbReference>
<proteinExistence type="inferred from homology"/>
<dbReference type="KEGG" id="qsa:O6P43_009611"/>
<dbReference type="FunFam" id="2.30.29.30:FF:000159">
    <property type="entry name" value="mRNA-decapping enzyme-like protein"/>
    <property type="match status" value="1"/>
</dbReference>
<gene>
    <name evidence="4" type="ORF">O6P43_009611</name>
</gene>
<dbReference type="Pfam" id="PF06058">
    <property type="entry name" value="DCP1"/>
    <property type="match status" value="1"/>
</dbReference>
<dbReference type="GO" id="GO:0008047">
    <property type="term" value="F:enzyme activator activity"/>
    <property type="evidence" value="ECO:0007669"/>
    <property type="project" value="InterPro"/>
</dbReference>
<comment type="subcellular location">
    <subcellularLocation>
        <location evidence="1">Cytoplasm</location>
    </subcellularLocation>
</comment>
<dbReference type="PANTHER" id="PTHR16290:SF37">
    <property type="entry name" value="MRNA-DECAPPING ENZYME-LIKE PROTEIN"/>
    <property type="match status" value="1"/>
</dbReference>
<evidence type="ECO:0000313" key="5">
    <source>
        <dbReference type="Proteomes" id="UP001163823"/>
    </source>
</evidence>
<keyword evidence="5" id="KW-1185">Reference proteome</keyword>
<sequence length="364" mass="40065">MSQTGKLTPNLDQQSTKILNLTVLQRVDPYIEDILIIATHVSLYGLNIESNQWSRKDVEGSLFVVQRSTQPRFQFIVMNRRNTDNLVENLLGDFEYELQVPYILYRNAAQEVNGIWFYNPSECEDVANLFTKILDSYTKLPQQTKASSSKDGFEELEAVQTMPLKGSLEPLSIAPTSTVAPEDPSFMNFFSTASSIGNIAPAVSNSRQSYHSSATVTSHAPRIVSSSPSLQVASISLPASSTPTLHHDTPDTNSVNQVTNLVKPSSFLAPTSAPSLLGMPHNPISRAPSPALHSSLSLQSPYARPLLQPGLLSNPHNSLYPISTSTPYLPNISRDKVREAFLSLVQDDLFIGLIYQAMLKVHHS</sequence>
<dbReference type="Gene3D" id="2.30.29.30">
    <property type="entry name" value="Pleckstrin-homology domain (PH domain)/Phosphotyrosine-binding domain (PTB)"/>
    <property type="match status" value="1"/>
</dbReference>
<dbReference type="Proteomes" id="UP001163823">
    <property type="component" value="Chromosome 4"/>
</dbReference>
<dbReference type="GO" id="GO:0031087">
    <property type="term" value="P:deadenylation-independent decapping of nuclear-transcribed mRNA"/>
    <property type="evidence" value="ECO:0007669"/>
    <property type="project" value="TreeGrafter"/>
</dbReference>
<comment type="caution">
    <text evidence="4">The sequence shown here is derived from an EMBL/GenBank/DDBJ whole genome shotgun (WGS) entry which is preliminary data.</text>
</comment>
<evidence type="ECO:0000256" key="2">
    <source>
        <dbReference type="ARBA" id="ARBA00008778"/>
    </source>
</evidence>
<dbReference type="GO" id="GO:0000932">
    <property type="term" value="C:P-body"/>
    <property type="evidence" value="ECO:0007669"/>
    <property type="project" value="TreeGrafter"/>
</dbReference>
<dbReference type="InterPro" id="IPR010334">
    <property type="entry name" value="Dcp1"/>
</dbReference>
<keyword evidence="3" id="KW-0963">Cytoplasm</keyword>
<dbReference type="CDD" id="cd13182">
    <property type="entry name" value="EVH1-like_Dcp1"/>
    <property type="match status" value="1"/>
</dbReference>
<dbReference type="PANTHER" id="PTHR16290">
    <property type="entry name" value="TRANSCRIPTION FACTOR SMIF DECAPPING ENZYME DCP1"/>
    <property type="match status" value="1"/>
</dbReference>
<reference evidence="4" key="1">
    <citation type="journal article" date="2023" name="Science">
        <title>Elucidation of the pathway for biosynthesis of saponin adjuvants from the soapbark tree.</title>
        <authorList>
            <person name="Reed J."/>
            <person name="Orme A."/>
            <person name="El-Demerdash A."/>
            <person name="Owen C."/>
            <person name="Martin L.B.B."/>
            <person name="Misra R.C."/>
            <person name="Kikuchi S."/>
            <person name="Rejzek M."/>
            <person name="Martin A.C."/>
            <person name="Harkess A."/>
            <person name="Leebens-Mack J."/>
            <person name="Louveau T."/>
            <person name="Stephenson M.J."/>
            <person name="Osbourn A."/>
        </authorList>
    </citation>
    <scope>NUCLEOTIDE SEQUENCE</scope>
    <source>
        <strain evidence="4">S10</strain>
    </source>
</reference>
<comment type="similarity">
    <text evidence="2">Belongs to the DCP1 family.</text>
</comment>
<dbReference type="AlphaFoldDB" id="A0AAD7VD85"/>
<organism evidence="4 5">
    <name type="scientific">Quillaja saponaria</name>
    <name type="common">Soap bark tree</name>
    <dbReference type="NCBI Taxonomy" id="32244"/>
    <lineage>
        <taxon>Eukaryota</taxon>
        <taxon>Viridiplantae</taxon>
        <taxon>Streptophyta</taxon>
        <taxon>Embryophyta</taxon>
        <taxon>Tracheophyta</taxon>
        <taxon>Spermatophyta</taxon>
        <taxon>Magnoliopsida</taxon>
        <taxon>eudicotyledons</taxon>
        <taxon>Gunneridae</taxon>
        <taxon>Pentapetalae</taxon>
        <taxon>rosids</taxon>
        <taxon>fabids</taxon>
        <taxon>Fabales</taxon>
        <taxon>Quillajaceae</taxon>
        <taxon>Quillaja</taxon>
    </lineage>
</organism>
<dbReference type="SUPFAM" id="SSF50729">
    <property type="entry name" value="PH domain-like"/>
    <property type="match status" value="1"/>
</dbReference>
<dbReference type="GO" id="GO:0003729">
    <property type="term" value="F:mRNA binding"/>
    <property type="evidence" value="ECO:0007669"/>
    <property type="project" value="TreeGrafter"/>
</dbReference>